<evidence type="ECO:0000313" key="6">
    <source>
        <dbReference type="Proteomes" id="UP000681720"/>
    </source>
</evidence>
<dbReference type="EMBL" id="CAJOBJ010152378">
    <property type="protein sequence ID" value="CAF4811982.1"/>
    <property type="molecule type" value="Genomic_DNA"/>
</dbReference>
<feature type="region of interest" description="Disordered" evidence="1">
    <location>
        <begin position="34"/>
        <end position="58"/>
    </location>
</feature>
<protein>
    <submittedName>
        <fullName evidence="4">Uncharacterized protein</fullName>
    </submittedName>
</protein>
<comment type="caution">
    <text evidence="4">The sequence shown here is derived from an EMBL/GenBank/DDBJ whole genome shotgun (WGS) entry which is preliminary data.</text>
</comment>
<evidence type="ECO:0000313" key="3">
    <source>
        <dbReference type="EMBL" id="CAF4754257.1"/>
    </source>
</evidence>
<name>A0A8S3BE99_9BILA</name>
<evidence type="ECO:0000256" key="1">
    <source>
        <dbReference type="SAM" id="MobiDB-lite"/>
    </source>
</evidence>
<dbReference type="AlphaFoldDB" id="A0A8S3BE99"/>
<accession>A0A8S3BE99</accession>
<proteinExistence type="predicted"/>
<evidence type="ECO:0000313" key="2">
    <source>
        <dbReference type="EMBL" id="CAF4538002.1"/>
    </source>
</evidence>
<feature type="non-terminal residue" evidence="4">
    <location>
        <position position="1"/>
    </location>
</feature>
<sequence>PNIGLDRTRIRTVPDSNNTHPLTNVFTSLIPKPSVLTSNTSTPPPTLASQLPTHCHTL</sequence>
<evidence type="ECO:0000313" key="5">
    <source>
        <dbReference type="EMBL" id="CAF5148021.1"/>
    </source>
</evidence>
<reference evidence="4" key="1">
    <citation type="submission" date="2021-02" db="EMBL/GenBank/DDBJ databases">
        <authorList>
            <person name="Nowell W R."/>
        </authorList>
    </citation>
    <scope>NUCLEOTIDE SEQUENCE</scope>
</reference>
<dbReference type="Proteomes" id="UP000681720">
    <property type="component" value="Unassembled WGS sequence"/>
</dbReference>
<dbReference type="Proteomes" id="UP000681967">
    <property type="component" value="Unassembled WGS sequence"/>
</dbReference>
<dbReference type="EMBL" id="CAJOBH010130368">
    <property type="protein sequence ID" value="CAF4754257.1"/>
    <property type="molecule type" value="Genomic_DNA"/>
</dbReference>
<dbReference type="EMBL" id="CAJOBH010085450">
    <property type="protein sequence ID" value="CAF4538002.1"/>
    <property type="molecule type" value="Genomic_DNA"/>
</dbReference>
<evidence type="ECO:0000313" key="4">
    <source>
        <dbReference type="EMBL" id="CAF4811982.1"/>
    </source>
</evidence>
<feature type="non-terminal residue" evidence="4">
    <location>
        <position position="58"/>
    </location>
</feature>
<organism evidence="4 6">
    <name type="scientific">Rotaria magnacalcarata</name>
    <dbReference type="NCBI Taxonomy" id="392030"/>
    <lineage>
        <taxon>Eukaryota</taxon>
        <taxon>Metazoa</taxon>
        <taxon>Spiralia</taxon>
        <taxon>Gnathifera</taxon>
        <taxon>Rotifera</taxon>
        <taxon>Eurotatoria</taxon>
        <taxon>Bdelloidea</taxon>
        <taxon>Philodinida</taxon>
        <taxon>Philodinidae</taxon>
        <taxon>Rotaria</taxon>
    </lineage>
</organism>
<gene>
    <name evidence="2" type="ORF">BYL167_LOCUS37574</name>
    <name evidence="3" type="ORF">BYL167_LOCUS46231</name>
    <name evidence="4" type="ORF">GIL414_LOCUS47622</name>
    <name evidence="5" type="ORF">GIL414_LOCUS64895</name>
</gene>
<dbReference type="EMBL" id="CAJOBJ010285044">
    <property type="protein sequence ID" value="CAF5148021.1"/>
    <property type="molecule type" value="Genomic_DNA"/>
</dbReference>